<comment type="similarity">
    <text evidence="1">Belongs to the UPF0252 family.</text>
</comment>
<keyword evidence="5" id="KW-1185">Reference proteome</keyword>
<accession>A0AAF0FVY8</accession>
<feature type="domain" description="Transglutaminase-like" evidence="3">
    <location>
        <begin position="263"/>
        <end position="351"/>
    </location>
</feature>
<sequence length="400" mass="45606">MTKKDRKKDHFFIAYNEKIKRTNKKTGEIETISGDFQHVIINGEEFVDVKDSLIPYKRENFPFSIYDIDFTKIKDSEDLFINGKKENKNLVRHIGIKGKEYIFLNGSYEEFRRFAYSSDKLLKNKKTKNIITIGAVFLVLIATTVIFLFGVGDETAEAALDLGSKISTYAGFSDYTSEEKIKSGYYKKTFSWEFDGRSDKFLWSNAESPRQFSITANISKNSYYQSQKADHLSRNFSEYIYNTHNQEAVEQIAEKIRSSGEKYGYGKYENAMNAASFVQNCIVYASDKETKNSGEYWRYPVETLIDGTGDCEDTAILLAAILDQMDYDVITFGLLGVGENKNEGHVAVAVKDVINPVCGNCALIEFKGENYLYLESTNNWDVGFIPYDYYGKLAIEGAIE</sequence>
<keyword evidence="2" id="KW-0812">Transmembrane</keyword>
<evidence type="ECO:0000256" key="1">
    <source>
        <dbReference type="ARBA" id="ARBA00007458"/>
    </source>
</evidence>
<protein>
    <submittedName>
        <fullName evidence="4">Transglutaminase-like cysteine peptidase</fullName>
    </submittedName>
</protein>
<evidence type="ECO:0000259" key="3">
    <source>
        <dbReference type="Pfam" id="PF04473"/>
    </source>
</evidence>
<name>A0AAF0FVY8_9EURY</name>
<dbReference type="KEGG" id="manq:L1994_02850"/>
<dbReference type="PANTHER" id="PTHR39327:SF1">
    <property type="entry name" value="BLR5470 PROTEIN"/>
    <property type="match status" value="1"/>
</dbReference>
<dbReference type="Proteomes" id="UP001218895">
    <property type="component" value="Chromosome"/>
</dbReference>
<dbReference type="Pfam" id="PF04473">
    <property type="entry name" value="DUF553"/>
    <property type="match status" value="1"/>
</dbReference>
<dbReference type="Gene3D" id="3.10.620.30">
    <property type="match status" value="1"/>
</dbReference>
<evidence type="ECO:0000313" key="4">
    <source>
        <dbReference type="EMBL" id="WFN37343.1"/>
    </source>
</evidence>
<dbReference type="InterPro" id="IPR007562">
    <property type="entry name" value="Transglutaminase-like_domain"/>
</dbReference>
<proteinExistence type="inferred from homology"/>
<keyword evidence="2" id="KW-0472">Membrane</keyword>
<reference evidence="4" key="1">
    <citation type="submission" date="2022-01" db="EMBL/GenBank/DDBJ databases">
        <title>Complete genome of Methanomicrobium antiquum DSM 21220.</title>
        <authorList>
            <person name="Chen S.-C."/>
            <person name="You Y.-T."/>
            <person name="Zhou Y.-Z."/>
            <person name="Lai M.-C."/>
        </authorList>
    </citation>
    <scope>NUCLEOTIDE SEQUENCE</scope>
    <source>
        <strain evidence="4">DSM 21220</strain>
    </source>
</reference>
<dbReference type="EMBL" id="CP091092">
    <property type="protein sequence ID" value="WFN37343.1"/>
    <property type="molecule type" value="Genomic_DNA"/>
</dbReference>
<dbReference type="PANTHER" id="PTHR39327">
    <property type="match status" value="1"/>
</dbReference>
<feature type="transmembrane region" description="Helical" evidence="2">
    <location>
        <begin position="130"/>
        <end position="151"/>
    </location>
</feature>
<organism evidence="4 5">
    <name type="scientific">Methanomicrobium antiquum</name>
    <dbReference type="NCBI Taxonomy" id="487686"/>
    <lineage>
        <taxon>Archaea</taxon>
        <taxon>Methanobacteriati</taxon>
        <taxon>Methanobacteriota</taxon>
        <taxon>Stenosarchaea group</taxon>
        <taxon>Methanomicrobia</taxon>
        <taxon>Methanomicrobiales</taxon>
        <taxon>Methanomicrobiaceae</taxon>
        <taxon>Methanomicrobium</taxon>
    </lineage>
</organism>
<dbReference type="RefSeq" id="WP_278100182.1">
    <property type="nucleotide sequence ID" value="NZ_CP091092.1"/>
</dbReference>
<keyword evidence="2" id="KW-1133">Transmembrane helix</keyword>
<dbReference type="GeneID" id="79949299"/>
<dbReference type="AlphaFoldDB" id="A0AAF0FVY8"/>
<evidence type="ECO:0000313" key="5">
    <source>
        <dbReference type="Proteomes" id="UP001218895"/>
    </source>
</evidence>
<gene>
    <name evidence="4" type="ORF">L1994_02850</name>
</gene>
<evidence type="ECO:0000256" key="2">
    <source>
        <dbReference type="SAM" id="Phobius"/>
    </source>
</evidence>
<dbReference type="InterPro" id="IPR010319">
    <property type="entry name" value="Transglutaminase-like_Cys_pept"/>
</dbReference>